<keyword evidence="6" id="KW-1185">Reference proteome</keyword>
<keyword evidence="1" id="KW-0479">Metal-binding</keyword>
<dbReference type="SMART" id="SM00066">
    <property type="entry name" value="GAL4"/>
    <property type="match status" value="1"/>
</dbReference>
<feature type="domain" description="Zn(2)-C6 fungal-type" evidence="4">
    <location>
        <begin position="28"/>
        <end position="57"/>
    </location>
</feature>
<evidence type="ECO:0000313" key="6">
    <source>
        <dbReference type="Proteomes" id="UP000774617"/>
    </source>
</evidence>
<dbReference type="CDD" id="cd00067">
    <property type="entry name" value="GAL4"/>
    <property type="match status" value="1"/>
</dbReference>
<protein>
    <recommendedName>
        <fullName evidence="4">Zn(2)-C6 fungal-type domain-containing protein</fullName>
    </recommendedName>
</protein>
<evidence type="ECO:0000313" key="5">
    <source>
        <dbReference type="EMBL" id="KAH7033969.1"/>
    </source>
</evidence>
<dbReference type="Pfam" id="PF04082">
    <property type="entry name" value="Fungal_trans"/>
    <property type="match status" value="1"/>
</dbReference>
<feature type="compositionally biased region" description="Basic residues" evidence="3">
    <location>
        <begin position="1"/>
        <end position="10"/>
    </location>
</feature>
<dbReference type="PROSITE" id="PS50048">
    <property type="entry name" value="ZN2_CY6_FUNGAL_2"/>
    <property type="match status" value="1"/>
</dbReference>
<dbReference type="InterPro" id="IPR007219">
    <property type="entry name" value="XnlR_reg_dom"/>
</dbReference>
<comment type="caution">
    <text evidence="5">The sequence shown here is derived from an EMBL/GenBank/DDBJ whole genome shotgun (WGS) entry which is preliminary data.</text>
</comment>
<reference evidence="5 6" key="1">
    <citation type="journal article" date="2021" name="Nat. Commun.">
        <title>Genetic determinants of endophytism in the Arabidopsis root mycobiome.</title>
        <authorList>
            <person name="Mesny F."/>
            <person name="Miyauchi S."/>
            <person name="Thiergart T."/>
            <person name="Pickel B."/>
            <person name="Atanasova L."/>
            <person name="Karlsson M."/>
            <person name="Huettel B."/>
            <person name="Barry K.W."/>
            <person name="Haridas S."/>
            <person name="Chen C."/>
            <person name="Bauer D."/>
            <person name="Andreopoulos W."/>
            <person name="Pangilinan J."/>
            <person name="LaButti K."/>
            <person name="Riley R."/>
            <person name="Lipzen A."/>
            <person name="Clum A."/>
            <person name="Drula E."/>
            <person name="Henrissat B."/>
            <person name="Kohler A."/>
            <person name="Grigoriev I.V."/>
            <person name="Martin F.M."/>
            <person name="Hacquard S."/>
        </authorList>
    </citation>
    <scope>NUCLEOTIDE SEQUENCE [LARGE SCALE GENOMIC DNA]</scope>
    <source>
        <strain evidence="5 6">MPI-SDFR-AT-0080</strain>
    </source>
</reference>
<organism evidence="5 6">
    <name type="scientific">Macrophomina phaseolina</name>
    <dbReference type="NCBI Taxonomy" id="35725"/>
    <lineage>
        <taxon>Eukaryota</taxon>
        <taxon>Fungi</taxon>
        <taxon>Dikarya</taxon>
        <taxon>Ascomycota</taxon>
        <taxon>Pezizomycotina</taxon>
        <taxon>Dothideomycetes</taxon>
        <taxon>Dothideomycetes incertae sedis</taxon>
        <taxon>Botryosphaeriales</taxon>
        <taxon>Botryosphaeriaceae</taxon>
        <taxon>Macrophomina</taxon>
    </lineage>
</organism>
<dbReference type="PANTHER" id="PTHR46910">
    <property type="entry name" value="TRANSCRIPTION FACTOR PDR1"/>
    <property type="match status" value="1"/>
</dbReference>
<proteinExistence type="predicted"/>
<dbReference type="EMBL" id="JAGTJR010000039">
    <property type="protein sequence ID" value="KAH7033969.1"/>
    <property type="molecule type" value="Genomic_DNA"/>
</dbReference>
<dbReference type="CDD" id="cd12148">
    <property type="entry name" value="fungal_TF_MHR"/>
    <property type="match status" value="1"/>
</dbReference>
<dbReference type="Pfam" id="PF00172">
    <property type="entry name" value="Zn_clus"/>
    <property type="match status" value="1"/>
</dbReference>
<feature type="region of interest" description="Disordered" evidence="3">
    <location>
        <begin position="672"/>
        <end position="721"/>
    </location>
</feature>
<evidence type="ECO:0000256" key="1">
    <source>
        <dbReference type="ARBA" id="ARBA00022723"/>
    </source>
</evidence>
<dbReference type="InterPro" id="IPR001138">
    <property type="entry name" value="Zn2Cys6_DnaBD"/>
</dbReference>
<feature type="compositionally biased region" description="Polar residues" evidence="3">
    <location>
        <begin position="684"/>
        <end position="699"/>
    </location>
</feature>
<dbReference type="InterPro" id="IPR050987">
    <property type="entry name" value="AtrR-like"/>
</dbReference>
<dbReference type="SUPFAM" id="SSF57701">
    <property type="entry name" value="Zn2/Cys6 DNA-binding domain"/>
    <property type="match status" value="1"/>
</dbReference>
<evidence type="ECO:0000256" key="3">
    <source>
        <dbReference type="SAM" id="MobiDB-lite"/>
    </source>
</evidence>
<feature type="region of interest" description="Disordered" evidence="3">
    <location>
        <begin position="75"/>
        <end position="119"/>
    </location>
</feature>
<feature type="region of interest" description="Disordered" evidence="3">
    <location>
        <begin position="1"/>
        <end position="21"/>
    </location>
</feature>
<keyword evidence="2" id="KW-0539">Nucleus</keyword>
<sequence>MDPRGTKRAGHSISADSSKRRGPYALRACVACRRRKGKCDGQQPCDYCDNRGHPCTYGGGGMTVGYAGQQPVLHNREPSQASRSQPQPEPQPYLQPQTRDFDNGITISKDASVPKDDITSTRSSLAGIVASLRAQLNNVQSMVEAYDQETGNPETMISKGMASAESLRPHGQSTTVPNRQQQAIQEGHDSNVASPCFYGPTSPNYSMNLVQITLSERGYLPPSPHRPMLPSFDGDNAVPSSTSHWQPTRQCDRHQLLQFRSWLTLHEARDAVSTYQEVVGELHPFVDSESIKSQLEWWYSYDSSQHLSRNNRQPDDDDLIILVLMLATAAQAQGDTLSAKMASVMHSSFQTAVNAAVTSCKTSIKQVTIVLLLACYYFSHDLPRLALRMCGIAGRLLIELGLHDKDMLDNVLKSEVQRKQTSIMMCSVMILDRQWSAMTGLPANFPNSTFSPMSAYLSDAPYTKAMHKLVLICDRFDEPISLAAKGNSYADDDVMELLVFQIQQWQKNSVGDRDLSEMEAWLSKPSTIPPSWLLLLIFRAASIRSLLLRSYFFPTSDLEKSKQHLLPAMKLALTVTEALFRLDNATTMYRSQRPYYQHMLSSVCALMFLVACYVEQHRSAFSRHLLAGYDDQIRHCFQLASNLAQKYAHVSKTADDLWRRIRELCHAMETYGSQNGDAMREPPSSATSQDSSMLANPSSIGGREKALTDAGNASCETDPSSSGASLGFEFSVDGDNSLLLDFETWGLPGWSSNSRSYLFQ</sequence>
<dbReference type="PROSITE" id="PS00463">
    <property type="entry name" value="ZN2_CY6_FUNGAL_1"/>
    <property type="match status" value="1"/>
</dbReference>
<evidence type="ECO:0000256" key="2">
    <source>
        <dbReference type="ARBA" id="ARBA00023242"/>
    </source>
</evidence>
<accession>A0ABQ8FXL3</accession>
<dbReference type="Gene3D" id="4.10.240.10">
    <property type="entry name" value="Zn(2)-C6 fungal-type DNA-binding domain"/>
    <property type="match status" value="1"/>
</dbReference>
<evidence type="ECO:0000259" key="4">
    <source>
        <dbReference type="PROSITE" id="PS50048"/>
    </source>
</evidence>
<dbReference type="InterPro" id="IPR036864">
    <property type="entry name" value="Zn2-C6_fun-type_DNA-bd_sf"/>
</dbReference>
<dbReference type="PANTHER" id="PTHR46910:SF13">
    <property type="entry name" value="SPECIFIC TRANSCRIPTION FACTOR, PUTATIVE (AFU_ORTHOLOGUE AFUA_4G06190)-RELATED"/>
    <property type="match status" value="1"/>
</dbReference>
<name>A0ABQ8FXL3_9PEZI</name>
<gene>
    <name evidence="5" type="ORF">B0J12DRAFT_608000</name>
</gene>
<dbReference type="Proteomes" id="UP000774617">
    <property type="component" value="Unassembled WGS sequence"/>
</dbReference>